<name>A0A7U3YP12_DESPD</name>
<feature type="coiled-coil region" evidence="1">
    <location>
        <begin position="28"/>
        <end position="62"/>
    </location>
</feature>
<sequence>MVKKFSMLVVAGLIALPTLASAGGGKSNADLEQKIEELSRQLDELKAQMAKQNETITETSGKVDDMDTMLEEKSEQWDLASRFQFDGDFRARGDYYNASTVFAAGTPLFDGYDSLGNPQFRPAGGGQENDTIMTNRLRLNMRVKATENLEFKGRLAMYKAWGMQSTPDGLGGGFPVFDGNTTRTPDDSALYVDRAFVNWNNIGGAPVWFSIGRRPTTDGPPAQLRMGNEERMATPVAYMDYPFDGISLGYAYDWGTDALGEGRIRFCYGRGFENGLEDDTGASIDDTDFAGIDWDILKQGPRFLNLQSFGAFNLFNYPTFSSDLVNYGAPSEYGAQINLGNVYHTSAVYMDKINNLNYFIAGGWSRTDPNENGMFNDYTSATPKNTDAEDGYSVYAGVRYDLDNLGLKLGAEYNYGSQYWIAFSPGHDDLYMSKLATRGSAYELYMIYDLPTGEAISKYAQTFIRLGWQYYDYNYSGGFDWNLKPYDLDDEKMQMQMMGLDPVESANQVYLTFEAYF</sequence>
<accession>A0A7U3YP12</accession>
<keyword evidence="1" id="KW-0175">Coiled coil</keyword>
<dbReference type="InterPro" id="IPR021803">
    <property type="entry name" value="DUF3373"/>
</dbReference>
<dbReference type="AlphaFoldDB" id="A0A7U3YP12"/>
<dbReference type="KEGG" id="dpr:Despr_2770"/>
<dbReference type="RefSeq" id="WP_015725429.1">
    <property type="nucleotide sequence ID" value="NC_014972.1"/>
</dbReference>
<protein>
    <recommendedName>
        <fullName evidence="5">DUF3373 domain-containing protein</fullName>
    </recommendedName>
</protein>
<dbReference type="EMBL" id="CP002364">
    <property type="protein sequence ID" value="ADW18904.1"/>
    <property type="molecule type" value="Genomic_DNA"/>
</dbReference>
<feature type="chain" id="PRO_5030690440" description="DUF3373 domain-containing protein" evidence="2">
    <location>
        <begin position="23"/>
        <end position="517"/>
    </location>
</feature>
<evidence type="ECO:0000256" key="1">
    <source>
        <dbReference type="SAM" id="Coils"/>
    </source>
</evidence>
<evidence type="ECO:0000313" key="4">
    <source>
        <dbReference type="Proteomes" id="UP000006365"/>
    </source>
</evidence>
<evidence type="ECO:0000313" key="3">
    <source>
        <dbReference type="EMBL" id="ADW18904.1"/>
    </source>
</evidence>
<reference evidence="3 4" key="1">
    <citation type="journal article" date="2011" name="Stand. Genomic Sci.">
        <title>Complete genome sequence of Desulfobulbus propionicus type strain (1pr3).</title>
        <authorList>
            <person name="Pagani I."/>
            <person name="Lapidus A."/>
            <person name="Nolan M."/>
            <person name="Lucas S."/>
            <person name="Hammon N."/>
            <person name="Deshpande S."/>
            <person name="Cheng J.F."/>
            <person name="Chertkov O."/>
            <person name="Davenport K."/>
            <person name="Tapia R."/>
            <person name="Han C."/>
            <person name="Goodwin L."/>
            <person name="Pitluck S."/>
            <person name="Liolios K."/>
            <person name="Mavromatis K."/>
            <person name="Ivanova N."/>
            <person name="Mikhailova N."/>
            <person name="Pati A."/>
            <person name="Chen A."/>
            <person name="Palaniappan K."/>
            <person name="Land M."/>
            <person name="Hauser L."/>
            <person name="Chang Y.J."/>
            <person name="Jeffries C.D."/>
            <person name="Detter J.C."/>
            <person name="Brambilla E."/>
            <person name="Kannan K.P."/>
            <person name="Djao O.D."/>
            <person name="Rohde M."/>
            <person name="Pukall R."/>
            <person name="Spring S."/>
            <person name="Goker M."/>
            <person name="Sikorski J."/>
            <person name="Woyke T."/>
            <person name="Bristow J."/>
            <person name="Eisen J.A."/>
            <person name="Markowitz V."/>
            <person name="Hugenholtz P."/>
            <person name="Kyrpides N.C."/>
            <person name="Klenk H.P."/>
        </authorList>
    </citation>
    <scope>NUCLEOTIDE SEQUENCE [LARGE SCALE GENOMIC DNA]</scope>
    <source>
        <strain evidence="4">ATCC 33891 / DSM 2032 / 1pr3</strain>
    </source>
</reference>
<gene>
    <name evidence="3" type="ordered locus">Despr_2770</name>
</gene>
<keyword evidence="2" id="KW-0732">Signal</keyword>
<dbReference type="Pfam" id="PF11853">
    <property type="entry name" value="DUF3373"/>
    <property type="match status" value="1"/>
</dbReference>
<dbReference type="Proteomes" id="UP000006365">
    <property type="component" value="Chromosome"/>
</dbReference>
<organism evidence="3 4">
    <name type="scientific">Desulfobulbus propionicus (strain ATCC 33891 / DSM 2032 / VKM B-1956 / 1pr3)</name>
    <dbReference type="NCBI Taxonomy" id="577650"/>
    <lineage>
        <taxon>Bacteria</taxon>
        <taxon>Pseudomonadati</taxon>
        <taxon>Thermodesulfobacteriota</taxon>
        <taxon>Desulfobulbia</taxon>
        <taxon>Desulfobulbales</taxon>
        <taxon>Desulfobulbaceae</taxon>
        <taxon>Desulfobulbus</taxon>
    </lineage>
</organism>
<evidence type="ECO:0000256" key="2">
    <source>
        <dbReference type="SAM" id="SignalP"/>
    </source>
</evidence>
<evidence type="ECO:0008006" key="5">
    <source>
        <dbReference type="Google" id="ProtNLM"/>
    </source>
</evidence>
<feature type="signal peptide" evidence="2">
    <location>
        <begin position="1"/>
        <end position="22"/>
    </location>
</feature>
<keyword evidence="4" id="KW-1185">Reference proteome</keyword>
<proteinExistence type="predicted"/>